<dbReference type="SUPFAM" id="SSF58113">
    <property type="entry name" value="Apolipoprotein A-I"/>
    <property type="match status" value="1"/>
</dbReference>
<evidence type="ECO:0000313" key="2">
    <source>
        <dbReference type="Proteomes" id="UP001526143"/>
    </source>
</evidence>
<protein>
    <submittedName>
        <fullName evidence="1">Uncharacterized protein</fullName>
    </submittedName>
</protein>
<organism evidence="1 2">
    <name type="scientific">Plectonema radiosum NIES-515</name>
    <dbReference type="NCBI Taxonomy" id="2986073"/>
    <lineage>
        <taxon>Bacteria</taxon>
        <taxon>Bacillati</taxon>
        <taxon>Cyanobacteriota</taxon>
        <taxon>Cyanophyceae</taxon>
        <taxon>Oscillatoriophycideae</taxon>
        <taxon>Oscillatoriales</taxon>
        <taxon>Microcoleaceae</taxon>
        <taxon>Plectonema</taxon>
    </lineage>
</organism>
<evidence type="ECO:0000313" key="1">
    <source>
        <dbReference type="EMBL" id="MCV3213821.1"/>
    </source>
</evidence>
<accession>A0ABT3AXH0</accession>
<comment type="caution">
    <text evidence="1">The sequence shown here is derived from an EMBL/GenBank/DDBJ whole genome shotgun (WGS) entry which is preliminary data.</text>
</comment>
<reference evidence="1 2" key="1">
    <citation type="submission" date="2022-10" db="EMBL/GenBank/DDBJ databases">
        <title>Identification of biosynthetic pathway for the production of the potent trypsin inhibitor radiosumin.</title>
        <authorList>
            <person name="Fewer D.P."/>
            <person name="Delbaje E."/>
            <person name="Ouyang X."/>
            <person name="Agostino P.D."/>
            <person name="Wahlsten M."/>
            <person name="Jokela J."/>
            <person name="Permi P."/>
            <person name="Haapaniemi E."/>
            <person name="Koistinen H."/>
        </authorList>
    </citation>
    <scope>NUCLEOTIDE SEQUENCE [LARGE SCALE GENOMIC DNA]</scope>
    <source>
        <strain evidence="1 2">NIES-515</strain>
    </source>
</reference>
<sequence length="197" mass="23178">MNPHEEYIAQNNSESTQKLSIPDINKSQFNNLSEINSLDKVRDILVGNQMRDVERKFARLEERLLKECTNLRDETKKRLDSLESYFKTEIESLAKQVNNEQAERGKALKTLAEQHQNMTVSLENKLAQFDEKTTNNQREMREQILNQSKNLHDDIRQKYEEILAALERDTQELRQDKTDRSALAQLFTELAIRLNQQ</sequence>
<dbReference type="Proteomes" id="UP001526143">
    <property type="component" value="Unassembled WGS sequence"/>
</dbReference>
<dbReference type="EMBL" id="JAOWRF010000151">
    <property type="protein sequence ID" value="MCV3213821.1"/>
    <property type="molecule type" value="Genomic_DNA"/>
</dbReference>
<proteinExistence type="predicted"/>
<gene>
    <name evidence="1" type="ORF">OGM63_09910</name>
</gene>
<dbReference type="RefSeq" id="WP_263745345.1">
    <property type="nucleotide sequence ID" value="NZ_JAOWRF010000151.1"/>
</dbReference>
<name>A0ABT3AXH0_9CYAN</name>
<keyword evidence="2" id="KW-1185">Reference proteome</keyword>